<name>A0A9J6EG26_RHIMP</name>
<reference evidence="1" key="1">
    <citation type="journal article" date="2020" name="Cell">
        <title>Large-Scale Comparative Analyses of Tick Genomes Elucidate Their Genetic Diversity and Vector Capacities.</title>
        <authorList>
            <consortium name="Tick Genome and Microbiome Consortium (TIGMIC)"/>
            <person name="Jia N."/>
            <person name="Wang J."/>
            <person name="Shi W."/>
            <person name="Du L."/>
            <person name="Sun Y."/>
            <person name="Zhan W."/>
            <person name="Jiang J.F."/>
            <person name="Wang Q."/>
            <person name="Zhang B."/>
            <person name="Ji P."/>
            <person name="Bell-Sakyi L."/>
            <person name="Cui X.M."/>
            <person name="Yuan T.T."/>
            <person name="Jiang B.G."/>
            <person name="Yang W.F."/>
            <person name="Lam T.T."/>
            <person name="Chang Q.C."/>
            <person name="Ding S.J."/>
            <person name="Wang X.J."/>
            <person name="Zhu J.G."/>
            <person name="Ruan X.D."/>
            <person name="Zhao L."/>
            <person name="Wei J.T."/>
            <person name="Ye R.Z."/>
            <person name="Que T.C."/>
            <person name="Du C.H."/>
            <person name="Zhou Y.H."/>
            <person name="Cheng J.X."/>
            <person name="Dai P.F."/>
            <person name="Guo W.B."/>
            <person name="Han X.H."/>
            <person name="Huang E.J."/>
            <person name="Li L.F."/>
            <person name="Wei W."/>
            <person name="Gao Y.C."/>
            <person name="Liu J.Z."/>
            <person name="Shao H.Z."/>
            <person name="Wang X."/>
            <person name="Wang C.C."/>
            <person name="Yang T.C."/>
            <person name="Huo Q.B."/>
            <person name="Li W."/>
            <person name="Chen H.Y."/>
            <person name="Chen S.E."/>
            <person name="Zhou L.G."/>
            <person name="Ni X.B."/>
            <person name="Tian J.H."/>
            <person name="Sheng Y."/>
            <person name="Liu T."/>
            <person name="Pan Y.S."/>
            <person name="Xia L.Y."/>
            <person name="Li J."/>
            <person name="Zhao F."/>
            <person name="Cao W.C."/>
        </authorList>
    </citation>
    <scope>NUCLEOTIDE SEQUENCE</scope>
    <source>
        <strain evidence="1">Rmic-2018</strain>
    </source>
</reference>
<comment type="caution">
    <text evidence="1">The sequence shown here is derived from an EMBL/GenBank/DDBJ whole genome shotgun (WGS) entry which is preliminary data.</text>
</comment>
<keyword evidence="2" id="KW-1185">Reference proteome</keyword>
<dbReference type="Proteomes" id="UP000821866">
    <property type="component" value="Chromosome 2"/>
</dbReference>
<protein>
    <submittedName>
        <fullName evidence="1">Uncharacterized protein</fullName>
    </submittedName>
</protein>
<accession>A0A9J6EG26</accession>
<evidence type="ECO:0000313" key="1">
    <source>
        <dbReference type="EMBL" id="KAH8033318.1"/>
    </source>
</evidence>
<dbReference type="PANTHER" id="PTHR34615:SF1">
    <property type="entry name" value="PX DOMAIN-CONTAINING PROTEIN"/>
    <property type="match status" value="1"/>
</dbReference>
<sequence length="139" mass="15967">MFRFHKHDFNDLCSALLVPREITTTQNLRLCGREAQCVLLRRLAYNNRWCDLQGIFGRHSSLMSSATSRLMDNVLSTFLQLLTDVKNHKWLSPATLKELDCAVANKGSPLPNCGAFIDGTGRRIRRPKQNQKLYYFGHK</sequence>
<dbReference type="AlphaFoldDB" id="A0A9J6EG26"/>
<gene>
    <name evidence="1" type="ORF">HPB51_009517</name>
</gene>
<organism evidence="1 2">
    <name type="scientific">Rhipicephalus microplus</name>
    <name type="common">Cattle tick</name>
    <name type="synonym">Boophilus microplus</name>
    <dbReference type="NCBI Taxonomy" id="6941"/>
    <lineage>
        <taxon>Eukaryota</taxon>
        <taxon>Metazoa</taxon>
        <taxon>Ecdysozoa</taxon>
        <taxon>Arthropoda</taxon>
        <taxon>Chelicerata</taxon>
        <taxon>Arachnida</taxon>
        <taxon>Acari</taxon>
        <taxon>Parasitiformes</taxon>
        <taxon>Ixodida</taxon>
        <taxon>Ixodoidea</taxon>
        <taxon>Ixodidae</taxon>
        <taxon>Rhipicephalinae</taxon>
        <taxon>Rhipicephalus</taxon>
        <taxon>Boophilus</taxon>
    </lineage>
</organism>
<proteinExistence type="predicted"/>
<reference evidence="1" key="2">
    <citation type="submission" date="2021-09" db="EMBL/GenBank/DDBJ databases">
        <authorList>
            <person name="Jia N."/>
            <person name="Wang J."/>
            <person name="Shi W."/>
            <person name="Du L."/>
            <person name="Sun Y."/>
            <person name="Zhan W."/>
            <person name="Jiang J."/>
            <person name="Wang Q."/>
            <person name="Zhang B."/>
            <person name="Ji P."/>
            <person name="Sakyi L.B."/>
            <person name="Cui X."/>
            <person name="Yuan T."/>
            <person name="Jiang B."/>
            <person name="Yang W."/>
            <person name="Lam T.T.-Y."/>
            <person name="Chang Q."/>
            <person name="Ding S."/>
            <person name="Wang X."/>
            <person name="Zhu J."/>
            <person name="Ruan X."/>
            <person name="Zhao L."/>
            <person name="Wei J."/>
            <person name="Que T."/>
            <person name="Du C."/>
            <person name="Cheng J."/>
            <person name="Dai P."/>
            <person name="Han X."/>
            <person name="Huang E."/>
            <person name="Gao Y."/>
            <person name="Liu J."/>
            <person name="Shao H."/>
            <person name="Ye R."/>
            <person name="Li L."/>
            <person name="Wei W."/>
            <person name="Wang X."/>
            <person name="Wang C."/>
            <person name="Huo Q."/>
            <person name="Li W."/>
            <person name="Guo W."/>
            <person name="Chen H."/>
            <person name="Chen S."/>
            <person name="Zhou L."/>
            <person name="Zhou L."/>
            <person name="Ni X."/>
            <person name="Tian J."/>
            <person name="Zhou Y."/>
            <person name="Sheng Y."/>
            <person name="Liu T."/>
            <person name="Pan Y."/>
            <person name="Xia L."/>
            <person name="Li J."/>
            <person name="Zhao F."/>
            <person name="Cao W."/>
        </authorList>
    </citation>
    <scope>NUCLEOTIDE SEQUENCE</scope>
    <source>
        <strain evidence="1">Rmic-2018</strain>
        <tissue evidence="1">Larvae</tissue>
    </source>
</reference>
<evidence type="ECO:0000313" key="2">
    <source>
        <dbReference type="Proteomes" id="UP000821866"/>
    </source>
</evidence>
<dbReference type="EMBL" id="JABSTU010000004">
    <property type="protein sequence ID" value="KAH8033318.1"/>
    <property type="molecule type" value="Genomic_DNA"/>
</dbReference>
<dbReference type="PANTHER" id="PTHR34615">
    <property type="entry name" value="PX DOMAIN-CONTAINING PROTEIN"/>
    <property type="match status" value="1"/>
</dbReference>